<sequence>MLCPASQCKPEPANAVPPCNGAALVAAGAVQRTAQPRAHHAAHIFLRVSRLACIAPAVRVRGCRVWKGLTRYRTQLQLTSRIDFLVDADTHSILDIKSAISILQQEGGAVETKVFAEPARDENKMWRQFFRESDISFRPVPRGKGTRGEANDSAIVREVKRLSKKTPRRCIALMTQDTGFSETIRGALAQGNEVLVVTPIAATTQIREMESAGARVVTTQLAADTSPKVRAVLHEDGSGTTHFAEPFVYSSYDNPEVVFTAMHFMQDLGYREDKGYLVQSIAKFWFTNGLGPLTVFPGQCANKAVCDVASKHGTPAWTRYTKPLAFFLPVSSRGKSSKGARKKFGSTHARAVFKGDGPFILRDSSNLVAEALESLGYMDRQWNTDLSEAMLTFLNVTDNKKILRKQFEALPSPQDTMPEVRARLRSAFLSNGSDGEWRIAPKDTAVRKFLHSKGLLGSEGASRRIVFRAMKKYAKKRNFSTMQNYNTYVSRILGRPSDPNALGSVEFSL</sequence>
<protein>
    <recommendedName>
        <fullName evidence="3">NYN domain-containing protein</fullName>
    </recommendedName>
</protein>
<name>A0A812PUS9_9DINO</name>
<organism evidence="1 2">
    <name type="scientific">Symbiodinium natans</name>
    <dbReference type="NCBI Taxonomy" id="878477"/>
    <lineage>
        <taxon>Eukaryota</taxon>
        <taxon>Sar</taxon>
        <taxon>Alveolata</taxon>
        <taxon>Dinophyceae</taxon>
        <taxon>Suessiales</taxon>
        <taxon>Symbiodiniaceae</taxon>
        <taxon>Symbiodinium</taxon>
    </lineage>
</organism>
<proteinExistence type="predicted"/>
<evidence type="ECO:0000313" key="1">
    <source>
        <dbReference type="EMBL" id="CAE7359322.1"/>
    </source>
</evidence>
<keyword evidence="2" id="KW-1185">Reference proteome</keyword>
<dbReference type="Proteomes" id="UP000604046">
    <property type="component" value="Unassembled WGS sequence"/>
</dbReference>
<evidence type="ECO:0000313" key="2">
    <source>
        <dbReference type="Proteomes" id="UP000604046"/>
    </source>
</evidence>
<accession>A0A812PUS9</accession>
<dbReference type="EMBL" id="CAJNDS010002171">
    <property type="protein sequence ID" value="CAE7359322.1"/>
    <property type="molecule type" value="Genomic_DNA"/>
</dbReference>
<reference evidence="1" key="1">
    <citation type="submission" date="2021-02" db="EMBL/GenBank/DDBJ databases">
        <authorList>
            <person name="Dougan E. K."/>
            <person name="Rhodes N."/>
            <person name="Thang M."/>
            <person name="Chan C."/>
        </authorList>
    </citation>
    <scope>NUCLEOTIDE SEQUENCE</scope>
</reference>
<comment type="caution">
    <text evidence="1">The sequence shown here is derived from an EMBL/GenBank/DDBJ whole genome shotgun (WGS) entry which is preliminary data.</text>
</comment>
<evidence type="ECO:0008006" key="3">
    <source>
        <dbReference type="Google" id="ProtNLM"/>
    </source>
</evidence>
<gene>
    <name evidence="1" type="ORF">SNAT2548_LOCUS19252</name>
</gene>
<dbReference type="AlphaFoldDB" id="A0A812PUS9"/>